<feature type="compositionally biased region" description="Polar residues" evidence="1">
    <location>
        <begin position="93"/>
        <end position="114"/>
    </location>
</feature>
<organism evidence="2 3">
    <name type="scientific">Acer negundo</name>
    <name type="common">Box elder</name>
    <dbReference type="NCBI Taxonomy" id="4023"/>
    <lineage>
        <taxon>Eukaryota</taxon>
        <taxon>Viridiplantae</taxon>
        <taxon>Streptophyta</taxon>
        <taxon>Embryophyta</taxon>
        <taxon>Tracheophyta</taxon>
        <taxon>Spermatophyta</taxon>
        <taxon>Magnoliopsida</taxon>
        <taxon>eudicotyledons</taxon>
        <taxon>Gunneridae</taxon>
        <taxon>Pentapetalae</taxon>
        <taxon>rosids</taxon>
        <taxon>malvids</taxon>
        <taxon>Sapindales</taxon>
        <taxon>Sapindaceae</taxon>
        <taxon>Hippocastanoideae</taxon>
        <taxon>Acereae</taxon>
        <taxon>Acer</taxon>
    </lineage>
</organism>
<accession>A0AAD5ICE0</accession>
<name>A0AAD5ICE0_ACENE</name>
<dbReference type="AlphaFoldDB" id="A0AAD5ICE0"/>
<keyword evidence="3" id="KW-1185">Reference proteome</keyword>
<proteinExistence type="predicted"/>
<reference evidence="2" key="1">
    <citation type="journal article" date="2022" name="Plant J.">
        <title>Strategies of tolerance reflected in two North American maple genomes.</title>
        <authorList>
            <person name="McEvoy S.L."/>
            <person name="Sezen U.U."/>
            <person name="Trouern-Trend A."/>
            <person name="McMahon S.M."/>
            <person name="Schaberg P.G."/>
            <person name="Yang J."/>
            <person name="Wegrzyn J.L."/>
            <person name="Swenson N.G."/>
        </authorList>
    </citation>
    <scope>NUCLEOTIDE SEQUENCE</scope>
    <source>
        <strain evidence="2">91603</strain>
    </source>
</reference>
<dbReference type="EMBL" id="JAJSOW010000106">
    <property type="protein sequence ID" value="KAI9160208.1"/>
    <property type="molecule type" value="Genomic_DNA"/>
</dbReference>
<evidence type="ECO:0000256" key="1">
    <source>
        <dbReference type="SAM" id="MobiDB-lite"/>
    </source>
</evidence>
<feature type="compositionally biased region" description="Low complexity" evidence="1">
    <location>
        <begin position="140"/>
        <end position="150"/>
    </location>
</feature>
<feature type="region of interest" description="Disordered" evidence="1">
    <location>
        <begin position="51"/>
        <end position="114"/>
    </location>
</feature>
<reference evidence="2" key="2">
    <citation type="submission" date="2023-02" db="EMBL/GenBank/DDBJ databases">
        <authorList>
            <person name="Swenson N.G."/>
            <person name="Wegrzyn J.L."/>
            <person name="Mcevoy S.L."/>
        </authorList>
    </citation>
    <scope>NUCLEOTIDE SEQUENCE</scope>
    <source>
        <strain evidence="2">91603</strain>
        <tissue evidence="2">Leaf</tissue>
    </source>
</reference>
<sequence>MGNAKVRVRKGAAASGNKKAIMDKDAMKRKGCISGTVYKLAMALVEENDDNWSSLSEDNGIREAQDGGQANDIGQNLIDHSNSLESDSDNSKKTGFNSGPDQTDGSYENSVSHVSKTLKTINQGEEALRRHSYGLRTNKPSKYGGKSVGSSKRHGMVTRFDRSKVQNIHRVLDMSGKSISTVIGSEEFEVEVANIIEKGVAIGVLKGSNVGMGSWGSLETVKCNKTVH</sequence>
<protein>
    <submittedName>
        <fullName evidence="2">Uncharacterized protein</fullName>
    </submittedName>
</protein>
<evidence type="ECO:0000313" key="3">
    <source>
        <dbReference type="Proteomes" id="UP001064489"/>
    </source>
</evidence>
<evidence type="ECO:0000313" key="2">
    <source>
        <dbReference type="EMBL" id="KAI9160208.1"/>
    </source>
</evidence>
<comment type="caution">
    <text evidence="2">The sequence shown here is derived from an EMBL/GenBank/DDBJ whole genome shotgun (WGS) entry which is preliminary data.</text>
</comment>
<gene>
    <name evidence="2" type="ORF">LWI28_006148</name>
</gene>
<dbReference type="Proteomes" id="UP001064489">
    <property type="component" value="Chromosome 2"/>
</dbReference>
<feature type="compositionally biased region" description="Polar residues" evidence="1">
    <location>
        <begin position="72"/>
        <end position="85"/>
    </location>
</feature>
<feature type="region of interest" description="Disordered" evidence="1">
    <location>
        <begin position="130"/>
        <end position="153"/>
    </location>
</feature>